<accession>A0ABD2LRK2</accession>
<sequence length="75" mass="8100">MSPAGTPSAGKALRNAPVRAEYMPSEPLVNLVAVFCQLRHWVPNAEATSAPIRIELETTAMPECHRPACSLRTGE</sequence>
<name>A0ABD2LRK2_9BILA</name>
<dbReference type="EMBL" id="JBICBT010000305">
    <property type="protein sequence ID" value="KAL3117870.1"/>
    <property type="molecule type" value="Genomic_DNA"/>
</dbReference>
<dbReference type="AlphaFoldDB" id="A0ABD2LRK2"/>
<keyword evidence="2" id="KW-1185">Reference proteome</keyword>
<comment type="caution">
    <text evidence="1">The sequence shown here is derived from an EMBL/GenBank/DDBJ whole genome shotgun (WGS) entry which is preliminary data.</text>
</comment>
<reference evidence="1 2" key="1">
    <citation type="submission" date="2024-10" db="EMBL/GenBank/DDBJ databases">
        <authorList>
            <person name="Kim D."/>
        </authorList>
    </citation>
    <scope>NUCLEOTIDE SEQUENCE [LARGE SCALE GENOMIC DNA]</scope>
    <source>
        <strain evidence="1">BH-2024</strain>
    </source>
</reference>
<evidence type="ECO:0000313" key="2">
    <source>
        <dbReference type="Proteomes" id="UP001620626"/>
    </source>
</evidence>
<protein>
    <submittedName>
        <fullName evidence="1">Uncharacterized protein</fullName>
    </submittedName>
</protein>
<dbReference type="Proteomes" id="UP001620626">
    <property type="component" value="Unassembled WGS sequence"/>
</dbReference>
<gene>
    <name evidence="1" type="ORF">niasHT_006302</name>
</gene>
<evidence type="ECO:0000313" key="1">
    <source>
        <dbReference type="EMBL" id="KAL3117870.1"/>
    </source>
</evidence>
<organism evidence="1 2">
    <name type="scientific">Heterodera trifolii</name>
    <dbReference type="NCBI Taxonomy" id="157864"/>
    <lineage>
        <taxon>Eukaryota</taxon>
        <taxon>Metazoa</taxon>
        <taxon>Ecdysozoa</taxon>
        <taxon>Nematoda</taxon>
        <taxon>Chromadorea</taxon>
        <taxon>Rhabditida</taxon>
        <taxon>Tylenchina</taxon>
        <taxon>Tylenchomorpha</taxon>
        <taxon>Tylenchoidea</taxon>
        <taxon>Heteroderidae</taxon>
        <taxon>Heteroderinae</taxon>
        <taxon>Heterodera</taxon>
    </lineage>
</organism>
<proteinExistence type="predicted"/>